<proteinExistence type="predicted"/>
<dbReference type="Proteomes" id="UP000256970">
    <property type="component" value="Unassembled WGS sequence"/>
</dbReference>
<accession>A0A383VTP7</accession>
<dbReference type="EMBL" id="FNXT01000885">
    <property type="protein sequence ID" value="SZX68867.1"/>
    <property type="molecule type" value="Genomic_DNA"/>
</dbReference>
<evidence type="ECO:0000313" key="3">
    <source>
        <dbReference type="Proteomes" id="UP000256970"/>
    </source>
</evidence>
<organism evidence="2 3">
    <name type="scientific">Tetradesmus obliquus</name>
    <name type="common">Green alga</name>
    <name type="synonym">Acutodesmus obliquus</name>
    <dbReference type="NCBI Taxonomy" id="3088"/>
    <lineage>
        <taxon>Eukaryota</taxon>
        <taxon>Viridiplantae</taxon>
        <taxon>Chlorophyta</taxon>
        <taxon>core chlorophytes</taxon>
        <taxon>Chlorophyceae</taxon>
        <taxon>CS clade</taxon>
        <taxon>Sphaeropleales</taxon>
        <taxon>Scenedesmaceae</taxon>
        <taxon>Tetradesmus</taxon>
    </lineage>
</organism>
<evidence type="ECO:0000313" key="2">
    <source>
        <dbReference type="EMBL" id="SZX68867.1"/>
    </source>
</evidence>
<evidence type="ECO:0000256" key="1">
    <source>
        <dbReference type="SAM" id="SignalP"/>
    </source>
</evidence>
<keyword evidence="3" id="KW-1185">Reference proteome</keyword>
<reference evidence="2 3" key="1">
    <citation type="submission" date="2016-10" db="EMBL/GenBank/DDBJ databases">
        <authorList>
            <person name="Cai Z."/>
        </authorList>
    </citation>
    <scope>NUCLEOTIDE SEQUENCE [LARGE SCALE GENOMIC DNA]</scope>
</reference>
<gene>
    <name evidence="2" type="ORF">BQ4739_LOCUS9183</name>
</gene>
<protein>
    <submittedName>
        <fullName evidence="2">Uncharacterized protein</fullName>
    </submittedName>
</protein>
<feature type="signal peptide" evidence="1">
    <location>
        <begin position="1"/>
        <end position="18"/>
    </location>
</feature>
<keyword evidence="1" id="KW-0732">Signal</keyword>
<feature type="chain" id="PRO_5017078422" evidence="1">
    <location>
        <begin position="19"/>
        <end position="242"/>
    </location>
</feature>
<name>A0A383VTP7_TETOB</name>
<sequence length="242" mass="25968">MLLLQQAVQLAAPLPAAAAAAAAAGAGAGAAIVQQQQGGLRLSSFSSNWRGSPELLGALPAHSMTKLQLDLGIPSRKPTAASYGLDGAVTSAALARLSSLWQLTLADTNYMCRNAVSCLAAVAQLTRLTLLDLAACMDYALAEIADDHQSDAELPQLLAGLSQLRVLRLPARYREWPALDLTHMTQLLVLCNSYRDMFSHGLGAVQLPAQLDFGRMRYEHQLEAVLQLQQLRHLVFRCDLGV</sequence>
<dbReference type="AlphaFoldDB" id="A0A383VTP7"/>